<reference evidence="2 3" key="1">
    <citation type="submission" date="2018-12" db="EMBL/GenBank/DDBJ databases">
        <title>Sequencing of bacterial isolates from soil warming experiment in Harvard Forest, Massachusetts, USA.</title>
        <authorList>
            <person name="Deangelis K."/>
        </authorList>
    </citation>
    <scope>NUCLEOTIDE SEQUENCE [LARGE SCALE GENOMIC DNA]</scope>
    <source>
        <strain evidence="2 3">EB153</strain>
    </source>
</reference>
<dbReference type="Pfam" id="PF12728">
    <property type="entry name" value="HTH_17"/>
    <property type="match status" value="1"/>
</dbReference>
<name>A0A428MLE7_9BACT</name>
<feature type="domain" description="Helix-turn-helix" evidence="1">
    <location>
        <begin position="3"/>
        <end position="52"/>
    </location>
</feature>
<evidence type="ECO:0000313" key="2">
    <source>
        <dbReference type="EMBL" id="RSL17702.1"/>
    </source>
</evidence>
<proteinExistence type="predicted"/>
<protein>
    <recommendedName>
        <fullName evidence="1">Helix-turn-helix domain-containing protein</fullName>
    </recommendedName>
</protein>
<dbReference type="RefSeq" id="WP_409513312.1">
    <property type="nucleotide sequence ID" value="NZ_RSDW01000001.1"/>
</dbReference>
<keyword evidence="3" id="KW-1185">Reference proteome</keyword>
<comment type="caution">
    <text evidence="2">The sequence shown here is derived from an EMBL/GenBank/DDBJ whole genome shotgun (WGS) entry which is preliminary data.</text>
</comment>
<dbReference type="InterPro" id="IPR041657">
    <property type="entry name" value="HTH_17"/>
</dbReference>
<gene>
    <name evidence="2" type="ORF">EDE15_3240</name>
</gene>
<accession>A0A428MLE7</accession>
<sequence length="70" mass="8089">MKLLTAKQLSLVLGIPEGTLRYWRNVGLGPVWHKLEGSIRYDVRDVEVYVESSRRIPSVRAYMEERNGSL</sequence>
<dbReference type="Proteomes" id="UP000269669">
    <property type="component" value="Unassembled WGS sequence"/>
</dbReference>
<evidence type="ECO:0000259" key="1">
    <source>
        <dbReference type="Pfam" id="PF12728"/>
    </source>
</evidence>
<organism evidence="2 3">
    <name type="scientific">Edaphobacter aggregans</name>
    <dbReference type="NCBI Taxonomy" id="570835"/>
    <lineage>
        <taxon>Bacteria</taxon>
        <taxon>Pseudomonadati</taxon>
        <taxon>Acidobacteriota</taxon>
        <taxon>Terriglobia</taxon>
        <taxon>Terriglobales</taxon>
        <taxon>Acidobacteriaceae</taxon>
        <taxon>Edaphobacter</taxon>
    </lineage>
</organism>
<dbReference type="AlphaFoldDB" id="A0A428MLE7"/>
<evidence type="ECO:0000313" key="3">
    <source>
        <dbReference type="Proteomes" id="UP000269669"/>
    </source>
</evidence>
<dbReference type="InterPro" id="IPR009061">
    <property type="entry name" value="DNA-bd_dom_put_sf"/>
</dbReference>
<dbReference type="EMBL" id="RSDW01000001">
    <property type="protein sequence ID" value="RSL17702.1"/>
    <property type="molecule type" value="Genomic_DNA"/>
</dbReference>
<dbReference type="SUPFAM" id="SSF46955">
    <property type="entry name" value="Putative DNA-binding domain"/>
    <property type="match status" value="1"/>
</dbReference>